<dbReference type="Pfam" id="PF19302">
    <property type="entry name" value="DUF5915"/>
    <property type="match status" value="1"/>
</dbReference>
<organism evidence="13 14">
    <name type="scientific">Porphyridium purpureum</name>
    <name type="common">Red alga</name>
    <name type="synonym">Porphyridium cruentum</name>
    <dbReference type="NCBI Taxonomy" id="35688"/>
    <lineage>
        <taxon>Eukaryota</taxon>
        <taxon>Rhodophyta</taxon>
        <taxon>Bangiophyceae</taxon>
        <taxon>Porphyridiales</taxon>
        <taxon>Porphyridiaceae</taxon>
        <taxon>Porphyridium</taxon>
    </lineage>
</organism>
<dbReference type="HAMAP" id="MF_02003">
    <property type="entry name" value="Ile_tRNA_synth_type2"/>
    <property type="match status" value="1"/>
</dbReference>
<evidence type="ECO:0000313" key="14">
    <source>
        <dbReference type="Proteomes" id="UP000324585"/>
    </source>
</evidence>
<dbReference type="PRINTS" id="PR00984">
    <property type="entry name" value="TRNASYNTHILE"/>
</dbReference>
<dbReference type="AlphaFoldDB" id="A0A5J4YWE7"/>
<sequence length="1174" mass="133629">MEVPERLVFAAEERKILEYWNEIRAFEKSNELAKDRPLYSFYDGPPFATGLPHYGHILAGTIKDTVTRVAYQKGFRVPRRFGWDCHGLPVEYEIEQQLNIKSKDDVMRMGIEKYNAECRAIVMRYSSEWEHVVKRLGRWIDFENDYKTLDLSYMESVWWVFKQLWEKDLVYRGFRVMPYSTACTTPLSNFEANLNYKDVSDPAIVVSFPLVDDPDTAFIAWTTTPWTLPSNVALCVNPGFDYLLIEDIKTSKKYYIARDRLVQLYKDPKKSGLYKVLLECKGVDLIGKKYVPLFPYFVEKYGATAFRVLGDGYVTNDAGTGIVHQAPAFGEDDYRVCVEFKVVEKTDLPCPIDENGRFLDPVSDFKGKGVKEADRDIIHMIKDMGRLVKNEQLMHSYPFCWRSETPLIYRAVPSWFVRVEQLKDRLIKNNLESRWVPDTVQHKRFGTWLENARDWNISRNRYWGTPVPIWMDEETGECIVPGSIAELEELSGVSGISDLHRDTVDSITIKSRTGSGRELKRIEETMDCWMESGAMPYAQIHYPFTEESKTYFQDGFPADFIAEGLDQTRGWFYTLMVLSTALFDKPAFKNCVVNGLVLAEDGKKMSKRLRNYPDPMVVVEEHGADALRLYLINSPVVRAEPLRFREAGVKDVVKEVMLPWFHSFRFLIQNVNLFQVTHPSAAPICIPEGMANDHAAQKLTNPMDHWIQSAMSSLIHFVHQEMDAYRLYTVVPKLLALIEDLNNWYVRLNRPRLKGQVGDETSWRTSLVILADVLLTLSRLMAPFAPFFSEYVYQGLKRMAPESLQAESVHFLMLPEARDDLVDERFERAVALMQEAIVLGRVARERRNVSLKSPLRSMRIIHADPLALEGVKELEDYVRSELNIRHVEYSRDQGAYVTLKADADGRVLGKQLGKAFAAVHNAVKALSSEEIQALEERGSIEIAGHVLSSQDIKISREIRPEINQAGDFEVAGGGGSAGLLIVLNLERDQSLIEDGLGREFMNRIQKLRKKCGFVAEDKCEVFYDSESKELLEVLERQKGAVCGALRTSSVSIERLEHLPKTSVVLADEEVEKIGTDTLRLVFTRAGLVCSEKLLAKSIEMPADASDSRATVLVDLFAKLVVFRDPVGLGLVWSDGSASTEAVRMSVDGVQAELRLGHNVFLTTADRLAREAIES</sequence>
<dbReference type="InterPro" id="IPR014729">
    <property type="entry name" value="Rossmann-like_a/b/a_fold"/>
</dbReference>
<dbReference type="OMA" id="EIIVIHK"/>
<dbReference type="Gene3D" id="1.10.730.10">
    <property type="entry name" value="Isoleucyl-tRNA Synthetase, Domain 1"/>
    <property type="match status" value="1"/>
</dbReference>
<name>A0A5J4YWE7_PORPP</name>
<dbReference type="EMBL" id="VRMN01000003">
    <property type="protein sequence ID" value="KAA8495646.1"/>
    <property type="molecule type" value="Genomic_DNA"/>
</dbReference>
<evidence type="ECO:0000256" key="6">
    <source>
        <dbReference type="ARBA" id="ARBA00022917"/>
    </source>
</evidence>
<keyword evidence="4 10" id="KW-0547">Nucleotide-binding</keyword>
<dbReference type="PROSITE" id="PS00178">
    <property type="entry name" value="AA_TRNA_LIGASE_I"/>
    <property type="match status" value="1"/>
</dbReference>
<dbReference type="FunFam" id="3.40.50.620:FF:000023">
    <property type="entry name" value="Isoleucyl-tRNA synthetase,cytoplasmic"/>
    <property type="match status" value="1"/>
</dbReference>
<dbReference type="SUPFAM" id="SSF50677">
    <property type="entry name" value="ValRS/IleRS/LeuRS editing domain"/>
    <property type="match status" value="1"/>
</dbReference>
<evidence type="ECO:0000256" key="5">
    <source>
        <dbReference type="ARBA" id="ARBA00022840"/>
    </source>
</evidence>
<dbReference type="Gene3D" id="3.40.50.620">
    <property type="entry name" value="HUPs"/>
    <property type="match status" value="2"/>
</dbReference>
<dbReference type="GO" id="GO:0006428">
    <property type="term" value="P:isoleucyl-tRNA aminoacylation"/>
    <property type="evidence" value="ECO:0007669"/>
    <property type="project" value="InterPro"/>
</dbReference>
<comment type="catalytic activity">
    <reaction evidence="9">
        <text>tRNA(Ile) + L-isoleucine + ATP = L-isoleucyl-tRNA(Ile) + AMP + diphosphate</text>
        <dbReference type="Rhea" id="RHEA:11060"/>
        <dbReference type="Rhea" id="RHEA-COMP:9666"/>
        <dbReference type="Rhea" id="RHEA-COMP:9695"/>
        <dbReference type="ChEBI" id="CHEBI:30616"/>
        <dbReference type="ChEBI" id="CHEBI:33019"/>
        <dbReference type="ChEBI" id="CHEBI:58045"/>
        <dbReference type="ChEBI" id="CHEBI:78442"/>
        <dbReference type="ChEBI" id="CHEBI:78528"/>
        <dbReference type="ChEBI" id="CHEBI:456215"/>
        <dbReference type="EC" id="6.1.1.5"/>
    </reaction>
</comment>
<dbReference type="InterPro" id="IPR033709">
    <property type="entry name" value="Anticodon_Ile_ABEc"/>
</dbReference>
<dbReference type="InterPro" id="IPR002300">
    <property type="entry name" value="aa-tRNA-synth_Ia"/>
</dbReference>
<evidence type="ECO:0000259" key="12">
    <source>
        <dbReference type="Pfam" id="PF08264"/>
    </source>
</evidence>
<feature type="domain" description="Methionyl/Valyl/Leucyl/Isoleucyl-tRNA synthetase anticodon-binding" evidence="12">
    <location>
        <begin position="704"/>
        <end position="856"/>
    </location>
</feature>
<dbReference type="PANTHER" id="PTHR42780:SF1">
    <property type="entry name" value="ISOLEUCINE--TRNA LIGASE, CYTOPLASMIC"/>
    <property type="match status" value="1"/>
</dbReference>
<accession>A0A5J4YWE7</accession>
<dbReference type="InterPro" id="IPR023586">
    <property type="entry name" value="Ile-tRNA-ligase_type2"/>
</dbReference>
<dbReference type="InterPro" id="IPR009080">
    <property type="entry name" value="tRNAsynth_Ia_anticodon-bd"/>
</dbReference>
<dbReference type="Pfam" id="PF00133">
    <property type="entry name" value="tRNA-synt_1"/>
    <property type="match status" value="1"/>
</dbReference>
<dbReference type="Pfam" id="PF08264">
    <property type="entry name" value="Anticodon_1"/>
    <property type="match status" value="1"/>
</dbReference>
<dbReference type="PANTHER" id="PTHR42780">
    <property type="entry name" value="SOLEUCYL-TRNA SYNTHETASE"/>
    <property type="match status" value="1"/>
</dbReference>
<evidence type="ECO:0000313" key="13">
    <source>
        <dbReference type="EMBL" id="KAA8495646.1"/>
    </source>
</evidence>
<evidence type="ECO:0000256" key="4">
    <source>
        <dbReference type="ARBA" id="ARBA00022741"/>
    </source>
</evidence>
<keyword evidence="14" id="KW-1185">Reference proteome</keyword>
<comment type="caution">
    <text evidence="13">The sequence shown here is derived from an EMBL/GenBank/DDBJ whole genome shotgun (WGS) entry which is preliminary data.</text>
</comment>
<evidence type="ECO:0000256" key="9">
    <source>
        <dbReference type="ARBA" id="ARBA00048359"/>
    </source>
</evidence>
<evidence type="ECO:0000256" key="8">
    <source>
        <dbReference type="ARBA" id="ARBA00032665"/>
    </source>
</evidence>
<dbReference type="SUPFAM" id="SSF52374">
    <property type="entry name" value="Nucleotidylyl transferase"/>
    <property type="match status" value="1"/>
</dbReference>
<proteinExistence type="inferred from homology"/>
<dbReference type="FunFam" id="3.40.50.620:FF:000133">
    <property type="entry name" value="Isoleucyl-tRNA synthetase, cytoplasmic"/>
    <property type="match status" value="1"/>
</dbReference>
<comment type="similarity">
    <text evidence="1 10">Belongs to the class-I aminoacyl-tRNA synthetase family.</text>
</comment>
<dbReference type="NCBIfam" id="TIGR00392">
    <property type="entry name" value="ileS"/>
    <property type="match status" value="1"/>
</dbReference>
<dbReference type="CDD" id="cd07961">
    <property type="entry name" value="Anticodon_Ia_Ile_ABEc"/>
    <property type="match status" value="1"/>
</dbReference>
<protein>
    <recommendedName>
        <fullName evidence="2">isoleucine--tRNA ligase</fullName>
        <ecNumber evidence="2">6.1.1.5</ecNumber>
    </recommendedName>
    <alternativeName>
        <fullName evidence="8">Isoleucyl-tRNA synthetase</fullName>
    </alternativeName>
</protein>
<keyword evidence="5 10" id="KW-0067">ATP-binding</keyword>
<reference evidence="14" key="1">
    <citation type="journal article" date="2019" name="Nat. Commun.">
        <title>Expansion of phycobilisome linker gene families in mesophilic red algae.</title>
        <authorList>
            <person name="Lee J."/>
            <person name="Kim D."/>
            <person name="Bhattacharya D."/>
            <person name="Yoon H.S."/>
        </authorList>
    </citation>
    <scope>NUCLEOTIDE SEQUENCE [LARGE SCALE GENOMIC DNA]</scope>
    <source>
        <strain evidence="14">CCMP 1328</strain>
    </source>
</reference>
<evidence type="ECO:0000256" key="7">
    <source>
        <dbReference type="ARBA" id="ARBA00023146"/>
    </source>
</evidence>
<dbReference type="SUPFAM" id="SSF47323">
    <property type="entry name" value="Anticodon-binding domain of a subclass of class I aminoacyl-tRNA synthetases"/>
    <property type="match status" value="1"/>
</dbReference>
<evidence type="ECO:0000256" key="3">
    <source>
        <dbReference type="ARBA" id="ARBA00022598"/>
    </source>
</evidence>
<feature type="domain" description="Aminoacyl-tRNA synthetase class Ia" evidence="11">
    <location>
        <begin position="15"/>
        <end position="640"/>
    </location>
</feature>
<evidence type="ECO:0000256" key="1">
    <source>
        <dbReference type="ARBA" id="ARBA00005594"/>
    </source>
</evidence>
<dbReference type="OrthoDB" id="1706657at2759"/>
<dbReference type="GO" id="GO:0004822">
    <property type="term" value="F:isoleucine-tRNA ligase activity"/>
    <property type="evidence" value="ECO:0007669"/>
    <property type="project" value="UniProtKB-EC"/>
</dbReference>
<dbReference type="InterPro" id="IPR013155">
    <property type="entry name" value="M/V/L/I-tRNA-synth_anticd-bd"/>
</dbReference>
<keyword evidence="7 10" id="KW-0030">Aminoacyl-tRNA synthetase</keyword>
<dbReference type="GO" id="GO:0000049">
    <property type="term" value="F:tRNA binding"/>
    <property type="evidence" value="ECO:0007669"/>
    <property type="project" value="InterPro"/>
</dbReference>
<evidence type="ECO:0000256" key="2">
    <source>
        <dbReference type="ARBA" id="ARBA00013165"/>
    </source>
</evidence>
<gene>
    <name evidence="13" type="ORF">FVE85_1801</name>
</gene>
<evidence type="ECO:0000259" key="11">
    <source>
        <dbReference type="Pfam" id="PF00133"/>
    </source>
</evidence>
<dbReference type="Proteomes" id="UP000324585">
    <property type="component" value="Unassembled WGS sequence"/>
</dbReference>
<dbReference type="GO" id="GO:0005524">
    <property type="term" value="F:ATP binding"/>
    <property type="evidence" value="ECO:0007669"/>
    <property type="project" value="UniProtKB-KW"/>
</dbReference>
<keyword evidence="6 10" id="KW-0648">Protein biosynthesis</keyword>
<keyword evidence="3 10" id="KW-0436">Ligase</keyword>
<dbReference type="GO" id="GO:0002161">
    <property type="term" value="F:aminoacyl-tRNA deacylase activity"/>
    <property type="evidence" value="ECO:0007669"/>
    <property type="project" value="InterPro"/>
</dbReference>
<dbReference type="FunFam" id="1.10.730.10:FF:000004">
    <property type="entry name" value="Isoleucyl-tRNA synthetase, cytoplasmic"/>
    <property type="match status" value="1"/>
</dbReference>
<dbReference type="InterPro" id="IPR002301">
    <property type="entry name" value="Ile-tRNA-ligase"/>
</dbReference>
<evidence type="ECO:0000256" key="10">
    <source>
        <dbReference type="RuleBase" id="RU363035"/>
    </source>
</evidence>
<dbReference type="Gene3D" id="3.90.740.10">
    <property type="entry name" value="Valyl/Leucyl/Isoleucyl-tRNA synthetase, editing domain"/>
    <property type="match status" value="1"/>
</dbReference>
<dbReference type="FunFam" id="3.90.740.10:FF:000044">
    <property type="entry name" value="Isoleucine--tRNA ligase"/>
    <property type="match status" value="1"/>
</dbReference>
<dbReference type="EC" id="6.1.1.5" evidence="2"/>
<dbReference type="InterPro" id="IPR001412">
    <property type="entry name" value="aa-tRNA-synth_I_CS"/>
</dbReference>
<dbReference type="InterPro" id="IPR009008">
    <property type="entry name" value="Val/Leu/Ile-tRNA-synth_edit"/>
</dbReference>
<dbReference type="CDD" id="cd00818">
    <property type="entry name" value="IleRS_core"/>
    <property type="match status" value="1"/>
</dbReference>